<dbReference type="AlphaFoldDB" id="A0A4R6BC81"/>
<dbReference type="InterPro" id="IPR000223">
    <property type="entry name" value="Pept_S26A_signal_pept_1"/>
</dbReference>
<evidence type="ECO:0000256" key="10">
    <source>
        <dbReference type="ARBA" id="ARBA00023136"/>
    </source>
</evidence>
<dbReference type="InterPro" id="IPR036286">
    <property type="entry name" value="LexA/Signal_pep-like_sf"/>
</dbReference>
<dbReference type="CDD" id="cd06530">
    <property type="entry name" value="S26_SPase_I"/>
    <property type="match status" value="1"/>
</dbReference>
<dbReference type="InterPro" id="IPR019533">
    <property type="entry name" value="Peptidase_S26"/>
</dbReference>
<evidence type="ECO:0000256" key="6">
    <source>
        <dbReference type="ARBA" id="ARBA00022670"/>
    </source>
</evidence>
<evidence type="ECO:0000313" key="15">
    <source>
        <dbReference type="EMBL" id="TDL95458.1"/>
    </source>
</evidence>
<dbReference type="PANTHER" id="PTHR43390">
    <property type="entry name" value="SIGNAL PEPTIDASE I"/>
    <property type="match status" value="1"/>
</dbReference>
<keyword evidence="8 12" id="KW-0378">Hydrolase</keyword>
<evidence type="ECO:0000256" key="1">
    <source>
        <dbReference type="ARBA" id="ARBA00000677"/>
    </source>
</evidence>
<dbReference type="OrthoDB" id="9802919at2"/>
<dbReference type="InterPro" id="IPR019757">
    <property type="entry name" value="Pept_S26A_signal_pept_1_Lys-AS"/>
</dbReference>
<protein>
    <recommendedName>
        <fullName evidence="12">Signal peptidase I</fullName>
        <ecNumber evidence="12">3.4.21.89</ecNumber>
    </recommendedName>
</protein>
<keyword evidence="10 12" id="KW-0472">Membrane</keyword>
<reference evidence="15 16" key="1">
    <citation type="submission" date="2019-01" db="EMBL/GenBank/DDBJ databases">
        <title>Draft genome sequences of the type strains of six Macrococcus species.</title>
        <authorList>
            <person name="Mazhar S."/>
            <person name="Altermann E."/>
            <person name="Hill C."/>
            <person name="Mcauliffe O."/>
        </authorList>
    </citation>
    <scope>NUCLEOTIDE SEQUENCE [LARGE SCALE GENOMIC DNA]</scope>
    <source>
        <strain evidence="15 16">CCM4811</strain>
    </source>
</reference>
<evidence type="ECO:0000256" key="3">
    <source>
        <dbReference type="ARBA" id="ARBA00004401"/>
    </source>
</evidence>
<evidence type="ECO:0000256" key="13">
    <source>
        <dbReference type="RuleBase" id="RU362042"/>
    </source>
</evidence>
<accession>A0A4R6BC81</accession>
<comment type="caution">
    <text evidence="15">The sequence shown here is derived from an EMBL/GenBank/DDBJ whole genome shotgun (WGS) entry which is preliminary data.</text>
</comment>
<feature type="domain" description="Peptidase S26" evidence="14">
    <location>
        <begin position="12"/>
        <end position="179"/>
    </location>
</feature>
<evidence type="ECO:0000256" key="2">
    <source>
        <dbReference type="ARBA" id="ARBA00002312"/>
    </source>
</evidence>
<dbReference type="GO" id="GO:0009003">
    <property type="term" value="F:signal peptidase activity"/>
    <property type="evidence" value="ECO:0007669"/>
    <property type="project" value="UniProtKB-EC"/>
</dbReference>
<keyword evidence="6 12" id="KW-0645">Protease</keyword>
<dbReference type="NCBIfam" id="TIGR02227">
    <property type="entry name" value="sigpep_I_bact"/>
    <property type="match status" value="1"/>
</dbReference>
<evidence type="ECO:0000256" key="12">
    <source>
        <dbReference type="RuleBase" id="RU003993"/>
    </source>
</evidence>
<feature type="active site" evidence="11">
    <location>
        <position position="42"/>
    </location>
</feature>
<feature type="active site" evidence="11">
    <location>
        <position position="83"/>
    </location>
</feature>
<comment type="subcellular location">
    <subcellularLocation>
        <location evidence="3">Cell membrane</location>
        <topology evidence="3">Single-pass type II membrane protein</topology>
    </subcellularLocation>
    <subcellularLocation>
        <location evidence="13">Membrane</location>
        <topology evidence="13">Single-pass type II membrane protein</topology>
    </subcellularLocation>
</comment>
<dbReference type="EC" id="3.4.21.89" evidence="12"/>
<dbReference type="Pfam" id="PF10502">
    <property type="entry name" value="Peptidase_S26"/>
    <property type="match status" value="1"/>
</dbReference>
<keyword evidence="5" id="KW-1003">Cell membrane</keyword>
<dbReference type="FunFam" id="2.10.109.10:FF:000008">
    <property type="entry name" value="Signal peptidase I"/>
    <property type="match status" value="1"/>
</dbReference>
<dbReference type="InterPro" id="IPR019756">
    <property type="entry name" value="Pept_S26A_signal_pept_1_Ser-AS"/>
</dbReference>
<dbReference type="PANTHER" id="PTHR43390:SF1">
    <property type="entry name" value="CHLOROPLAST PROCESSING PEPTIDASE"/>
    <property type="match status" value="1"/>
</dbReference>
<proteinExistence type="inferred from homology"/>
<evidence type="ECO:0000256" key="9">
    <source>
        <dbReference type="ARBA" id="ARBA00022989"/>
    </source>
</evidence>
<keyword evidence="7 12" id="KW-0812">Transmembrane</keyword>
<dbReference type="PROSITE" id="PS00760">
    <property type="entry name" value="SPASE_I_2"/>
    <property type="match status" value="1"/>
</dbReference>
<dbReference type="PROSITE" id="PS00761">
    <property type="entry name" value="SPASE_I_3"/>
    <property type="match status" value="1"/>
</dbReference>
<dbReference type="SUPFAM" id="SSF51306">
    <property type="entry name" value="LexA/Signal peptidase"/>
    <property type="match status" value="1"/>
</dbReference>
<evidence type="ECO:0000259" key="14">
    <source>
        <dbReference type="Pfam" id="PF10502"/>
    </source>
</evidence>
<dbReference type="Proteomes" id="UP000295310">
    <property type="component" value="Unassembled WGS sequence"/>
</dbReference>
<keyword evidence="9 12" id="KW-1133">Transmembrane helix</keyword>
<comment type="catalytic activity">
    <reaction evidence="1 12">
        <text>Cleavage of hydrophobic, N-terminal signal or leader sequences from secreted and periplasmic proteins.</text>
        <dbReference type="EC" id="3.4.21.89"/>
    </reaction>
</comment>
<evidence type="ECO:0000256" key="4">
    <source>
        <dbReference type="ARBA" id="ARBA00009370"/>
    </source>
</evidence>
<sequence length="192" mass="21827">MNEVSCLKKEIFEWLIAIIVAVALYFVIHQFLFLVYTINGDSMHPTLKNGEKVIVNKIGYTIGEIHKGDVVVFHADKTDDYVKRVIGTGGDKVSYKDDELYVNGKKVDEPYLDENKLSKTNVQLTENFSVKDITSPSVDTIPDGKLLVLGDNREVSKDSRYFGLIDEDQVVGEVALRFWPFNVFHYNFDPAQ</sequence>
<dbReference type="GO" id="GO:0006465">
    <property type="term" value="P:signal peptide processing"/>
    <property type="evidence" value="ECO:0007669"/>
    <property type="project" value="InterPro"/>
</dbReference>
<dbReference type="Gene3D" id="2.10.109.10">
    <property type="entry name" value="Umud Fragment, subunit A"/>
    <property type="match status" value="1"/>
</dbReference>
<evidence type="ECO:0000256" key="8">
    <source>
        <dbReference type="ARBA" id="ARBA00022801"/>
    </source>
</evidence>
<dbReference type="GO" id="GO:0005886">
    <property type="term" value="C:plasma membrane"/>
    <property type="evidence" value="ECO:0007669"/>
    <property type="project" value="UniProtKB-SubCell"/>
</dbReference>
<evidence type="ECO:0000256" key="7">
    <source>
        <dbReference type="ARBA" id="ARBA00022692"/>
    </source>
</evidence>
<evidence type="ECO:0000256" key="5">
    <source>
        <dbReference type="ARBA" id="ARBA00022475"/>
    </source>
</evidence>
<organism evidence="15 16">
    <name type="scientific">Macrococcus brunensis</name>
    <dbReference type="NCBI Taxonomy" id="198483"/>
    <lineage>
        <taxon>Bacteria</taxon>
        <taxon>Bacillati</taxon>
        <taxon>Bacillota</taxon>
        <taxon>Bacilli</taxon>
        <taxon>Bacillales</taxon>
        <taxon>Staphylococcaceae</taxon>
        <taxon>Macrococcus</taxon>
    </lineage>
</organism>
<feature type="transmembrane region" description="Helical" evidence="12">
    <location>
        <begin position="12"/>
        <end position="36"/>
    </location>
</feature>
<dbReference type="PROSITE" id="PS00501">
    <property type="entry name" value="SPASE_I_1"/>
    <property type="match status" value="1"/>
</dbReference>
<dbReference type="InterPro" id="IPR019758">
    <property type="entry name" value="Pept_S26A_signal_pept_1_CS"/>
</dbReference>
<comment type="function">
    <text evidence="2">Essential for cell viability.</text>
</comment>
<dbReference type="EMBL" id="SCWA01000014">
    <property type="protein sequence ID" value="TDL95458.1"/>
    <property type="molecule type" value="Genomic_DNA"/>
</dbReference>
<dbReference type="GO" id="GO:0004252">
    <property type="term" value="F:serine-type endopeptidase activity"/>
    <property type="evidence" value="ECO:0007669"/>
    <property type="project" value="InterPro"/>
</dbReference>
<evidence type="ECO:0000256" key="11">
    <source>
        <dbReference type="PIRSR" id="PIRSR600223-1"/>
    </source>
</evidence>
<comment type="similarity">
    <text evidence="4 13">Belongs to the peptidase S26 family.</text>
</comment>
<name>A0A4R6BC81_9STAP</name>
<keyword evidence="16" id="KW-1185">Reference proteome</keyword>
<gene>
    <name evidence="15" type="primary">lepB</name>
    <name evidence="15" type="ORF">ERX27_08300</name>
</gene>
<evidence type="ECO:0000313" key="16">
    <source>
        <dbReference type="Proteomes" id="UP000295310"/>
    </source>
</evidence>
<dbReference type="PRINTS" id="PR00727">
    <property type="entry name" value="LEADERPTASE"/>
</dbReference>